<dbReference type="EMBL" id="KV417497">
    <property type="protein sequence ID" value="KZP29687.1"/>
    <property type="molecule type" value="Genomic_DNA"/>
</dbReference>
<dbReference type="EMBL" id="KV418169">
    <property type="protein sequence ID" value="KZP03088.1"/>
    <property type="molecule type" value="Genomic_DNA"/>
</dbReference>
<gene>
    <name evidence="3" type="ORF">FIBSPDRAFT_177996</name>
    <name evidence="2" type="ORF">FIBSPDRAFT_509925</name>
</gene>
<feature type="region of interest" description="Disordered" evidence="1">
    <location>
        <begin position="129"/>
        <end position="154"/>
    </location>
</feature>
<accession>A0A166SPH9</accession>
<evidence type="ECO:0000256" key="1">
    <source>
        <dbReference type="SAM" id="MobiDB-lite"/>
    </source>
</evidence>
<proteinExistence type="predicted"/>
<reference evidence="3 4" key="1">
    <citation type="journal article" date="2016" name="Mol. Biol. Evol.">
        <title>Comparative Genomics of Early-Diverging Mushroom-Forming Fungi Provides Insights into the Origins of Lignocellulose Decay Capabilities.</title>
        <authorList>
            <person name="Nagy L.G."/>
            <person name="Riley R."/>
            <person name="Tritt A."/>
            <person name="Adam C."/>
            <person name="Daum C."/>
            <person name="Floudas D."/>
            <person name="Sun H."/>
            <person name="Yadav J.S."/>
            <person name="Pangilinan J."/>
            <person name="Larsson K.H."/>
            <person name="Matsuura K."/>
            <person name="Barry K."/>
            <person name="Labutti K."/>
            <person name="Kuo R."/>
            <person name="Ohm R.A."/>
            <person name="Bhattacharya S.S."/>
            <person name="Shirouzu T."/>
            <person name="Yoshinaga Y."/>
            <person name="Martin F.M."/>
            <person name="Grigoriev I.V."/>
            <person name="Hibbett D.S."/>
        </authorList>
    </citation>
    <scope>NUCLEOTIDE SEQUENCE [LARGE SCALE GENOMIC DNA]</scope>
    <source>
        <strain evidence="3 4">CBS 109695</strain>
    </source>
</reference>
<evidence type="ECO:0000313" key="4">
    <source>
        <dbReference type="Proteomes" id="UP000076532"/>
    </source>
</evidence>
<dbReference type="Proteomes" id="UP000076532">
    <property type="component" value="Unassembled WGS sequence"/>
</dbReference>
<dbReference type="AlphaFoldDB" id="A0A166SPH9"/>
<evidence type="ECO:0000313" key="2">
    <source>
        <dbReference type="EMBL" id="KZP03088.1"/>
    </source>
</evidence>
<name>A0A166SPH9_9AGAM</name>
<keyword evidence="4" id="KW-1185">Reference proteome</keyword>
<protein>
    <submittedName>
        <fullName evidence="3">Uncharacterized protein</fullName>
    </submittedName>
</protein>
<sequence length="154" mass="16680">MIPCPCPGQSQLRWTSGYRSSLCVQQPVPRRIAYERGQKAEARDRIGGKGKGGRVGVMQCANLRGRTNTIIGFLCCNNVDGEGGGDGDGYLCAEQKSRRVENVRMRTVLGFEVEARVTVRGRFDMEIDVGGDGDGDRGGDRGGGVRGAERNKAW</sequence>
<organism evidence="3 4">
    <name type="scientific">Athelia psychrophila</name>
    <dbReference type="NCBI Taxonomy" id="1759441"/>
    <lineage>
        <taxon>Eukaryota</taxon>
        <taxon>Fungi</taxon>
        <taxon>Dikarya</taxon>
        <taxon>Basidiomycota</taxon>
        <taxon>Agaricomycotina</taxon>
        <taxon>Agaricomycetes</taxon>
        <taxon>Agaricomycetidae</taxon>
        <taxon>Atheliales</taxon>
        <taxon>Atheliaceae</taxon>
        <taxon>Athelia</taxon>
    </lineage>
</organism>
<evidence type="ECO:0000313" key="3">
    <source>
        <dbReference type="EMBL" id="KZP29687.1"/>
    </source>
</evidence>